<evidence type="ECO:0000259" key="2">
    <source>
        <dbReference type="Pfam" id="PF25821"/>
    </source>
</evidence>
<feature type="compositionally biased region" description="Polar residues" evidence="1">
    <location>
        <begin position="87"/>
        <end position="108"/>
    </location>
</feature>
<dbReference type="Pfam" id="PF25821">
    <property type="entry name" value="DUF7950"/>
    <property type="match status" value="1"/>
</dbReference>
<feature type="region of interest" description="Disordered" evidence="1">
    <location>
        <begin position="55"/>
        <end position="110"/>
    </location>
</feature>
<dbReference type="EMBL" id="JABFUD020000013">
    <property type="protein sequence ID" value="KAI5071717.1"/>
    <property type="molecule type" value="Genomic_DNA"/>
</dbReference>
<evidence type="ECO:0000256" key="1">
    <source>
        <dbReference type="SAM" id="MobiDB-lite"/>
    </source>
</evidence>
<dbReference type="InterPro" id="IPR057710">
    <property type="entry name" value="DUF7950"/>
</dbReference>
<dbReference type="OrthoDB" id="1922150at2759"/>
<keyword evidence="4" id="KW-1185">Reference proteome</keyword>
<proteinExistence type="predicted"/>
<protein>
    <recommendedName>
        <fullName evidence="2">DUF7950 domain-containing protein</fullName>
    </recommendedName>
</protein>
<name>A0A9D4UQ00_ADICA</name>
<feature type="region of interest" description="Disordered" evidence="1">
    <location>
        <begin position="270"/>
        <end position="294"/>
    </location>
</feature>
<sequence length="758" mass="80780">MFPSKADRILSRYRPIAPKLPAPIPSAASLAQATTCTDLSSTCASLDTFASSSAKIRRSRKRSFAPASTPATKCSKPRKSEHPPPQIVSTLSNTNAGFSTSSLTQGNSDGAVPGIDLTHTSPSYAVRDSGTGITQHRMMDVSDRPRVPMGDLTMVAAPFHPHNLVEQARMFMAVDALKARQPPASLHQFHVRGYPAVGMNMEKDVAFMERAAASTVLPDKGACSDTVSCNAVCMKGIGYAGGGFTEMIRGITRLPTVADVQTLMHTRSGTTGAVAVTSPRASSPTAESIRKPPTRQELHQERLELHSAAPCHVLQAPPRPAPDVDDCTLSLLPNFPSKHLQPQLALGAVSHVSQGAHSAVMPADHKCRPYCEGPVTHLSVGSRPDKDLGHTTVDSRGLCGLFSFTNQVQEETDISEALSLSPPSQSTNPLESLARQTLSSTLNRDGAVVDHIHLQQVYGGSTDPILLVDDNCQAVWFNKAYERASKSVLDRLSSKPSAAGPYIDPLGHPTSLGSLVLNQASSKPVNATLWGSLRKLVTPDVNAAPNLLGGMKLKREHGEEIDTGRLSGSGVVRGPLGTSDGWSNGISACTIDDANDTQVHASMGKLTTVTLESITEVYQGQGAIGAESVEMAEARLGASGSVPAFITDCTSRVRWVNAAFKQMLGQPEQVSSSKVMTARHLVEMSVMQHDPPELTFVGAAEKIPWSACAFSGLVNLEWMKARKRRSMTVPCDVSRLAPAATWVWKFDLALSLSLNLCA</sequence>
<reference evidence="3" key="1">
    <citation type="submission" date="2021-01" db="EMBL/GenBank/DDBJ databases">
        <title>Adiantum capillus-veneris genome.</title>
        <authorList>
            <person name="Fang Y."/>
            <person name="Liao Q."/>
        </authorList>
    </citation>
    <scope>NUCLEOTIDE SEQUENCE</scope>
    <source>
        <strain evidence="3">H3</strain>
        <tissue evidence="3">Leaf</tissue>
    </source>
</reference>
<comment type="caution">
    <text evidence="3">The sequence shown here is derived from an EMBL/GenBank/DDBJ whole genome shotgun (WGS) entry which is preliminary data.</text>
</comment>
<organism evidence="3 4">
    <name type="scientific">Adiantum capillus-veneris</name>
    <name type="common">Maidenhair fern</name>
    <dbReference type="NCBI Taxonomy" id="13818"/>
    <lineage>
        <taxon>Eukaryota</taxon>
        <taxon>Viridiplantae</taxon>
        <taxon>Streptophyta</taxon>
        <taxon>Embryophyta</taxon>
        <taxon>Tracheophyta</taxon>
        <taxon>Polypodiopsida</taxon>
        <taxon>Polypodiidae</taxon>
        <taxon>Polypodiales</taxon>
        <taxon>Pteridineae</taxon>
        <taxon>Pteridaceae</taxon>
        <taxon>Vittarioideae</taxon>
        <taxon>Adiantum</taxon>
    </lineage>
</organism>
<dbReference type="AlphaFoldDB" id="A0A9D4UQ00"/>
<feature type="domain" description="DUF7950" evidence="2">
    <location>
        <begin position="607"/>
        <end position="753"/>
    </location>
</feature>
<evidence type="ECO:0000313" key="4">
    <source>
        <dbReference type="Proteomes" id="UP000886520"/>
    </source>
</evidence>
<dbReference type="PANTHER" id="PTHR33595:SF7">
    <property type="entry name" value="OS12G0242500 PROTEIN"/>
    <property type="match status" value="1"/>
</dbReference>
<evidence type="ECO:0000313" key="3">
    <source>
        <dbReference type="EMBL" id="KAI5071717.1"/>
    </source>
</evidence>
<gene>
    <name evidence="3" type="ORF">GOP47_0013968</name>
</gene>
<accession>A0A9D4UQ00</accession>
<dbReference type="PANTHER" id="PTHR33595">
    <property type="entry name" value="VON WILLEBRAND FACTOR A DOMAIN PROTEIN"/>
    <property type="match status" value="1"/>
</dbReference>
<dbReference type="Proteomes" id="UP000886520">
    <property type="component" value="Chromosome 13"/>
</dbReference>